<accession>A0A6J6B888</accession>
<proteinExistence type="predicted"/>
<gene>
    <name evidence="2" type="ORF">UFOPK1358_00670</name>
    <name evidence="3" type="ORF">UFOPK2766_00838</name>
    <name evidence="4" type="ORF">UFOPK3519_00681</name>
</gene>
<dbReference type="AlphaFoldDB" id="A0A6J6B888"/>
<evidence type="ECO:0000256" key="1">
    <source>
        <dbReference type="SAM" id="MobiDB-lite"/>
    </source>
</evidence>
<evidence type="ECO:0000313" key="2">
    <source>
        <dbReference type="EMBL" id="CAB4534944.1"/>
    </source>
</evidence>
<feature type="compositionally biased region" description="Basic and acidic residues" evidence="1">
    <location>
        <begin position="23"/>
        <end position="39"/>
    </location>
</feature>
<evidence type="ECO:0000313" key="4">
    <source>
        <dbReference type="EMBL" id="CAB4897771.1"/>
    </source>
</evidence>
<dbReference type="EMBL" id="CAEZSF010000047">
    <property type="protein sequence ID" value="CAB4534944.1"/>
    <property type="molecule type" value="Genomic_DNA"/>
</dbReference>
<sequence length="97" mass="11225">MGASRTSFEKLQRDRAKKAKASAKRDKRLDKSPEDALTRDEDDEMIELSSFSEGDEIPPDQLLKMVADLHKQFEDEEITFEDFEDRKTELFALLSVD</sequence>
<evidence type="ECO:0000313" key="3">
    <source>
        <dbReference type="EMBL" id="CAB4738071.1"/>
    </source>
</evidence>
<reference evidence="2" key="1">
    <citation type="submission" date="2020-05" db="EMBL/GenBank/DDBJ databases">
        <authorList>
            <person name="Chiriac C."/>
            <person name="Salcher M."/>
            <person name="Ghai R."/>
            <person name="Kavagutti S V."/>
        </authorList>
    </citation>
    <scope>NUCLEOTIDE SEQUENCE</scope>
</reference>
<dbReference type="EMBL" id="CAFBMG010000039">
    <property type="protein sequence ID" value="CAB4897771.1"/>
    <property type="molecule type" value="Genomic_DNA"/>
</dbReference>
<organism evidence="2">
    <name type="scientific">freshwater metagenome</name>
    <dbReference type="NCBI Taxonomy" id="449393"/>
    <lineage>
        <taxon>unclassified sequences</taxon>
        <taxon>metagenomes</taxon>
        <taxon>ecological metagenomes</taxon>
    </lineage>
</organism>
<feature type="region of interest" description="Disordered" evidence="1">
    <location>
        <begin position="1"/>
        <end position="43"/>
    </location>
</feature>
<protein>
    <submittedName>
        <fullName evidence="2">Unannotated protein</fullName>
    </submittedName>
</protein>
<name>A0A6J6B888_9ZZZZ</name>
<dbReference type="EMBL" id="CAEZYU010000029">
    <property type="protein sequence ID" value="CAB4738071.1"/>
    <property type="molecule type" value="Genomic_DNA"/>
</dbReference>